<evidence type="ECO:0000313" key="7">
    <source>
        <dbReference type="Proteomes" id="UP000187735"/>
    </source>
</evidence>
<keyword evidence="5" id="KW-1133">Transmembrane helix</keyword>
<protein>
    <submittedName>
        <fullName evidence="6">Binding protein</fullName>
    </submittedName>
</protein>
<dbReference type="EMBL" id="CP017641">
    <property type="protein sequence ID" value="APZ92637.1"/>
    <property type="molecule type" value="Genomic_DNA"/>
</dbReference>
<dbReference type="PANTHER" id="PTHR30632:SF0">
    <property type="entry name" value="SULFATE-BINDING PROTEIN"/>
    <property type="match status" value="1"/>
</dbReference>
<dbReference type="KEGG" id="fmr:Fuma_02248"/>
<evidence type="ECO:0000256" key="5">
    <source>
        <dbReference type="SAM" id="Phobius"/>
    </source>
</evidence>
<dbReference type="GO" id="GO:0046872">
    <property type="term" value="F:metal ion binding"/>
    <property type="evidence" value="ECO:0007669"/>
    <property type="project" value="UniProtKB-KW"/>
</dbReference>
<proteinExistence type="inferred from homology"/>
<dbReference type="Gene3D" id="3.40.190.10">
    <property type="entry name" value="Periplasmic binding protein-like II"/>
    <property type="match status" value="4"/>
</dbReference>
<evidence type="ECO:0000313" key="6">
    <source>
        <dbReference type="EMBL" id="APZ92637.1"/>
    </source>
</evidence>
<evidence type="ECO:0000256" key="4">
    <source>
        <dbReference type="SAM" id="MobiDB-lite"/>
    </source>
</evidence>
<dbReference type="NCBIfam" id="TIGR01256">
    <property type="entry name" value="modA"/>
    <property type="match status" value="1"/>
</dbReference>
<name>A0A1P8WF36_9PLAN</name>
<evidence type="ECO:0000256" key="1">
    <source>
        <dbReference type="ARBA" id="ARBA00009175"/>
    </source>
</evidence>
<dbReference type="Proteomes" id="UP000187735">
    <property type="component" value="Chromosome"/>
</dbReference>
<keyword evidence="2" id="KW-0479">Metal-binding</keyword>
<feature type="transmembrane region" description="Helical" evidence="5">
    <location>
        <begin position="45"/>
        <end position="66"/>
    </location>
</feature>
<dbReference type="STRING" id="1891926.Fuma_02248"/>
<dbReference type="AlphaFoldDB" id="A0A1P8WF36"/>
<dbReference type="InterPro" id="IPR005950">
    <property type="entry name" value="ModA"/>
</dbReference>
<feature type="compositionally biased region" description="Polar residues" evidence="4">
    <location>
        <begin position="566"/>
        <end position="580"/>
    </location>
</feature>
<keyword evidence="7" id="KW-1185">Reference proteome</keyword>
<keyword evidence="3" id="KW-0732">Signal</keyword>
<organism evidence="6 7">
    <name type="scientific">Fuerstiella marisgermanici</name>
    <dbReference type="NCBI Taxonomy" id="1891926"/>
    <lineage>
        <taxon>Bacteria</taxon>
        <taxon>Pseudomonadati</taxon>
        <taxon>Planctomycetota</taxon>
        <taxon>Planctomycetia</taxon>
        <taxon>Planctomycetales</taxon>
        <taxon>Planctomycetaceae</taxon>
        <taxon>Fuerstiella</taxon>
    </lineage>
</organism>
<reference evidence="6 7" key="1">
    <citation type="journal article" date="2016" name="Front. Microbiol.">
        <title>Fuerstia marisgermanicae gen. nov., sp. nov., an Unusual Member of the Phylum Planctomycetes from the German Wadden Sea.</title>
        <authorList>
            <person name="Kohn T."/>
            <person name="Heuer A."/>
            <person name="Jogler M."/>
            <person name="Vollmers J."/>
            <person name="Boedeker C."/>
            <person name="Bunk B."/>
            <person name="Rast P."/>
            <person name="Borchert D."/>
            <person name="Glockner I."/>
            <person name="Freese H.M."/>
            <person name="Klenk H.P."/>
            <person name="Overmann J."/>
            <person name="Kaster A.K."/>
            <person name="Rohde M."/>
            <person name="Wiegand S."/>
            <person name="Jogler C."/>
        </authorList>
    </citation>
    <scope>NUCLEOTIDE SEQUENCE [LARGE SCALE GENOMIC DNA]</scope>
    <source>
        <strain evidence="6 7">NH11</strain>
    </source>
</reference>
<comment type="similarity">
    <text evidence="1">Belongs to the bacterial solute-binding protein ModA family.</text>
</comment>
<dbReference type="GO" id="GO:0030973">
    <property type="term" value="F:molybdate ion binding"/>
    <property type="evidence" value="ECO:0007669"/>
    <property type="project" value="TreeGrafter"/>
</dbReference>
<keyword evidence="5" id="KW-0472">Membrane</keyword>
<feature type="region of interest" description="Disordered" evidence="4">
    <location>
        <begin position="561"/>
        <end position="580"/>
    </location>
</feature>
<dbReference type="SUPFAM" id="SSF53850">
    <property type="entry name" value="Periplasmic binding protein-like II"/>
    <property type="match status" value="2"/>
</dbReference>
<keyword evidence="5" id="KW-0812">Transmembrane</keyword>
<gene>
    <name evidence="6" type="ORF">Fuma_02248</name>
</gene>
<evidence type="ECO:0000256" key="2">
    <source>
        <dbReference type="ARBA" id="ARBA00022723"/>
    </source>
</evidence>
<evidence type="ECO:0000256" key="3">
    <source>
        <dbReference type="ARBA" id="ARBA00022729"/>
    </source>
</evidence>
<accession>A0A1P8WF36</accession>
<dbReference type="GO" id="GO:0015689">
    <property type="term" value="P:molybdate ion transport"/>
    <property type="evidence" value="ECO:0007669"/>
    <property type="project" value="InterPro"/>
</dbReference>
<sequence length="580" mass="63769">MLFHNLARQNALPPATAFLLISAHNSTMQRLLQYRPECVRRPGRINLLWAMLLAGAALVVVLVALLRQRPAETDDGTTKLIVHCAAGLRVPVEEVAQAYQQEYGIAIQLQFAGSNTLLNQLQVNRFAEGDLYIAADDFYTDLAVEEGLAAETIPIAHQRPVVAVRKDSEKKISSLADLLEPGVAVAMGNPDQAAVGKAIRKQLEKIEVDGTNRWQQLEERVTTDGVFKPTVNEVANDVKLGAVDAALVWDSTVAMPKYAEDLKAVTIPEFETDPNLVSVAVLKSSVDPTAALRFARFLTSRDRGLKTFEKYGTRPIDGDVWSERPEISFYCGAVNRRAVEAIVDDFQKREGVSVTTEYNGCGILTTQMKAIENQSTEHGFPDVYLACDRYYLENVRDWFQDDVDISDVELVIAVPRGSKEVQSLEDFVKPGIRVALGQPKQCTIGALTRRLFEAEGLYDRLKEKQKADGEVVVEKMSSALLVPDVVAGHVDAALVYITDALPNTDDVDIVHLKSQQNLAVQPFSIARTSDHKYLVRRLFQRLADSADSFEAAGFHFRLPQKGKAGSTATENGSGDSGAAQ</sequence>
<dbReference type="Pfam" id="PF13531">
    <property type="entry name" value="SBP_bac_11"/>
    <property type="match status" value="2"/>
</dbReference>
<dbReference type="InterPro" id="IPR050682">
    <property type="entry name" value="ModA/WtpA"/>
</dbReference>
<dbReference type="PANTHER" id="PTHR30632">
    <property type="entry name" value="MOLYBDATE-BINDING PERIPLASMIC PROTEIN"/>
    <property type="match status" value="1"/>
</dbReference>